<comment type="caution">
    <text evidence="15">The sequence shown here is derived from an EMBL/GenBank/DDBJ whole genome shotgun (WGS) entry which is preliminary data.</text>
</comment>
<evidence type="ECO:0000256" key="13">
    <source>
        <dbReference type="RuleBase" id="RU003694"/>
    </source>
</evidence>
<dbReference type="NCBIfam" id="NF005589">
    <property type="entry name" value="PRK07314.1"/>
    <property type="match status" value="1"/>
</dbReference>
<dbReference type="SUPFAM" id="SSF53901">
    <property type="entry name" value="Thiolase-like"/>
    <property type="match status" value="2"/>
</dbReference>
<dbReference type="SMART" id="SM00825">
    <property type="entry name" value="PKS_KS"/>
    <property type="match status" value="1"/>
</dbReference>
<evidence type="ECO:0000256" key="9">
    <source>
        <dbReference type="ARBA" id="ARBA00023160"/>
    </source>
</evidence>
<evidence type="ECO:0000256" key="5">
    <source>
        <dbReference type="ARBA" id="ARBA00022516"/>
    </source>
</evidence>
<evidence type="ECO:0000256" key="10">
    <source>
        <dbReference type="ARBA" id="ARBA00023315"/>
    </source>
</evidence>
<keyword evidence="6 11" id="KW-0808">Transferase</keyword>
<evidence type="ECO:0000313" key="16">
    <source>
        <dbReference type="Proteomes" id="UP000613743"/>
    </source>
</evidence>
<dbReference type="EMBL" id="BMPZ01000002">
    <property type="protein sequence ID" value="GGI77415.1"/>
    <property type="molecule type" value="Genomic_DNA"/>
</dbReference>
<dbReference type="PANTHER" id="PTHR11712:SF336">
    <property type="entry name" value="3-OXOACYL-[ACYL-CARRIER-PROTEIN] SYNTHASE, MITOCHONDRIAL"/>
    <property type="match status" value="1"/>
</dbReference>
<evidence type="ECO:0000259" key="14">
    <source>
        <dbReference type="PROSITE" id="PS52004"/>
    </source>
</evidence>
<dbReference type="InterPro" id="IPR017568">
    <property type="entry name" value="3-oxoacyl-ACP_synth-2"/>
</dbReference>
<protein>
    <recommendedName>
        <fullName evidence="4 11">3-oxoacyl-[acyl-carrier-protein] synthase 2</fullName>
        <ecNumber evidence="3 11">2.3.1.179</ecNumber>
    </recommendedName>
</protein>
<comment type="catalytic activity">
    <reaction evidence="11">
        <text>(9Z)-hexadecenoyl-[ACP] + malonyl-[ACP] + H(+) = 3-oxo-(11Z)-octadecenoyl-[ACP] + holo-[ACP] + CO2</text>
        <dbReference type="Rhea" id="RHEA:55040"/>
        <dbReference type="Rhea" id="RHEA-COMP:9623"/>
        <dbReference type="Rhea" id="RHEA-COMP:9685"/>
        <dbReference type="Rhea" id="RHEA-COMP:10800"/>
        <dbReference type="Rhea" id="RHEA-COMP:14074"/>
        <dbReference type="ChEBI" id="CHEBI:15378"/>
        <dbReference type="ChEBI" id="CHEBI:16526"/>
        <dbReference type="ChEBI" id="CHEBI:64479"/>
        <dbReference type="ChEBI" id="CHEBI:78449"/>
        <dbReference type="ChEBI" id="CHEBI:83989"/>
        <dbReference type="ChEBI" id="CHEBI:138538"/>
        <dbReference type="EC" id="2.3.1.179"/>
    </reaction>
</comment>
<dbReference type="NCBIfam" id="NF004970">
    <property type="entry name" value="PRK06333.1"/>
    <property type="match status" value="1"/>
</dbReference>
<dbReference type="CDD" id="cd00834">
    <property type="entry name" value="KAS_I_II"/>
    <property type="match status" value="1"/>
</dbReference>
<sequence>MSLHNQYDEVKNVSKRRVVVTGLGLVSPVGNTVDSSWKALLSGKSGIAPITKFDASELTTRFSGSVKDFDVEQYLSKKDARKMDLFIQYGMAAGIQAMDDAGIDMSKENPARVGTAIGAGMGGMHLIEQNHRAYLKSGARKISPFFVPSTIINMIAGHLSIKYGMTGPNFAVTTACTTGVHNIGFAARTIAYGDADVMVAGGAEDVTCPLGVGGFAAAKALSTRNDDPQAASRPWDKDRDGFVIGDGAGVMVMEEYEHAKARGATIYGELVGFGMSGDAFHMTSPPSDGSGAAAAMANAINDAKIAKELVGYINAHGTSTPAGDKAEAAAVKSTFGDHAYDLLVSSTKSMTGHLLGAAGSVEAIITLLALKDQQVPPTLNLDNPDEGCDLDFVAHTARDHQFDYALCNSFGFGGTNGSLLFKKI</sequence>
<evidence type="ECO:0000256" key="1">
    <source>
        <dbReference type="ARBA" id="ARBA00005194"/>
    </source>
</evidence>
<dbReference type="Proteomes" id="UP000613743">
    <property type="component" value="Unassembled WGS sequence"/>
</dbReference>
<name>A0A917JMG1_9GAMM</name>
<dbReference type="InterPro" id="IPR020841">
    <property type="entry name" value="PKS_Beta-ketoAc_synthase_dom"/>
</dbReference>
<comment type="function">
    <text evidence="11">Involved in the type II fatty acid elongation cycle. Catalyzes the elongation of a wide range of acyl-ACP by the addition of two carbons from malonyl-ACP to an acyl acceptor. Can efficiently catalyze the conversion of palmitoleoyl-ACP (cis-hexadec-9-enoyl-ACP) to cis-vaccenoyl-ACP (cis-octadec-11-enoyl-ACP), an essential step in the thermal regulation of fatty acid composition.</text>
</comment>
<proteinExistence type="inferred from homology"/>
<evidence type="ECO:0000256" key="2">
    <source>
        <dbReference type="ARBA" id="ARBA00008467"/>
    </source>
</evidence>
<evidence type="ECO:0000256" key="3">
    <source>
        <dbReference type="ARBA" id="ARBA00012356"/>
    </source>
</evidence>
<dbReference type="AlphaFoldDB" id="A0A917JMG1"/>
<dbReference type="PANTHER" id="PTHR11712">
    <property type="entry name" value="POLYKETIDE SYNTHASE-RELATED"/>
    <property type="match status" value="1"/>
</dbReference>
<keyword evidence="7" id="KW-0276">Fatty acid metabolism</keyword>
<dbReference type="PIRSF" id="PIRSF000447">
    <property type="entry name" value="KAS_II"/>
    <property type="match status" value="1"/>
</dbReference>
<evidence type="ECO:0000256" key="11">
    <source>
        <dbReference type="PIRNR" id="PIRNR000447"/>
    </source>
</evidence>
<dbReference type="InterPro" id="IPR018201">
    <property type="entry name" value="Ketoacyl_synth_AS"/>
</dbReference>
<reference evidence="15" key="1">
    <citation type="journal article" date="2014" name="Int. J. Syst. Evol. Microbiol.">
        <title>Complete genome sequence of Corynebacterium casei LMG S-19264T (=DSM 44701T), isolated from a smear-ripened cheese.</title>
        <authorList>
            <consortium name="US DOE Joint Genome Institute (JGI-PGF)"/>
            <person name="Walter F."/>
            <person name="Albersmeier A."/>
            <person name="Kalinowski J."/>
            <person name="Ruckert C."/>
        </authorList>
    </citation>
    <scope>NUCLEOTIDE SEQUENCE</scope>
    <source>
        <strain evidence="15">JCM 30804</strain>
    </source>
</reference>
<evidence type="ECO:0000256" key="4">
    <source>
        <dbReference type="ARBA" id="ARBA00014657"/>
    </source>
</evidence>
<dbReference type="PROSITE" id="PS52004">
    <property type="entry name" value="KS3_2"/>
    <property type="match status" value="1"/>
</dbReference>
<dbReference type="Pfam" id="PF00109">
    <property type="entry name" value="ketoacyl-synt"/>
    <property type="match status" value="1"/>
</dbReference>
<reference evidence="15" key="2">
    <citation type="submission" date="2020-09" db="EMBL/GenBank/DDBJ databases">
        <authorList>
            <person name="Sun Q."/>
            <person name="Ohkuma M."/>
        </authorList>
    </citation>
    <scope>NUCLEOTIDE SEQUENCE</scope>
    <source>
        <strain evidence="15">JCM 30804</strain>
    </source>
</reference>
<keyword evidence="10 11" id="KW-0012">Acyltransferase</keyword>
<comment type="pathway">
    <text evidence="1 11">Lipid metabolism; fatty acid biosynthesis.</text>
</comment>
<keyword evidence="8" id="KW-0443">Lipid metabolism</keyword>
<gene>
    <name evidence="15" type="primary">fabF</name>
    <name evidence="15" type="ORF">GCM10009332_13520</name>
</gene>
<dbReference type="InterPro" id="IPR014031">
    <property type="entry name" value="Ketoacyl_synth_C"/>
</dbReference>
<dbReference type="InterPro" id="IPR014030">
    <property type="entry name" value="Ketoacyl_synth_N"/>
</dbReference>
<keyword evidence="9 11" id="KW-0275">Fatty acid biosynthesis</keyword>
<dbReference type="GO" id="GO:0006633">
    <property type="term" value="P:fatty acid biosynthetic process"/>
    <property type="evidence" value="ECO:0007669"/>
    <property type="project" value="UniProtKB-UniRule"/>
</dbReference>
<accession>A0A917JMG1</accession>
<evidence type="ECO:0000256" key="6">
    <source>
        <dbReference type="ARBA" id="ARBA00022679"/>
    </source>
</evidence>
<feature type="domain" description="Ketosynthase family 3 (KS3)" evidence="14">
    <location>
        <begin position="15"/>
        <end position="423"/>
    </location>
</feature>
<evidence type="ECO:0000256" key="7">
    <source>
        <dbReference type="ARBA" id="ARBA00022832"/>
    </source>
</evidence>
<dbReference type="InterPro" id="IPR000794">
    <property type="entry name" value="Beta-ketoacyl_synthase"/>
</dbReference>
<organism evidence="15 16">
    <name type="scientific">Shewanella gelidii</name>
    <dbReference type="NCBI Taxonomy" id="1642821"/>
    <lineage>
        <taxon>Bacteria</taxon>
        <taxon>Pseudomonadati</taxon>
        <taxon>Pseudomonadota</taxon>
        <taxon>Gammaproteobacteria</taxon>
        <taxon>Alteromonadales</taxon>
        <taxon>Shewanellaceae</taxon>
        <taxon>Shewanella</taxon>
    </lineage>
</organism>
<dbReference type="FunFam" id="3.40.47.10:FF:000009">
    <property type="entry name" value="3-oxoacyl-[acyl-carrier-protein] synthase 2"/>
    <property type="match status" value="1"/>
</dbReference>
<feature type="active site" description="For beta-ketoacyl synthase activity" evidence="12">
    <location>
        <position position="176"/>
    </location>
</feature>
<comment type="similarity">
    <text evidence="2 11 13">Belongs to the thiolase-like superfamily. Beta-ketoacyl-ACP synthases family.</text>
</comment>
<comment type="catalytic activity">
    <reaction evidence="11">
        <text>a fatty acyl-[ACP] + malonyl-[ACP] + H(+) = a 3-oxoacyl-[ACP] + holo-[ACP] + CO2</text>
        <dbReference type="Rhea" id="RHEA:22836"/>
        <dbReference type="Rhea" id="RHEA-COMP:9623"/>
        <dbReference type="Rhea" id="RHEA-COMP:9685"/>
        <dbReference type="Rhea" id="RHEA-COMP:9916"/>
        <dbReference type="Rhea" id="RHEA-COMP:14125"/>
        <dbReference type="ChEBI" id="CHEBI:15378"/>
        <dbReference type="ChEBI" id="CHEBI:16526"/>
        <dbReference type="ChEBI" id="CHEBI:64479"/>
        <dbReference type="ChEBI" id="CHEBI:78449"/>
        <dbReference type="ChEBI" id="CHEBI:78776"/>
        <dbReference type="ChEBI" id="CHEBI:138651"/>
    </reaction>
</comment>
<evidence type="ECO:0000313" key="15">
    <source>
        <dbReference type="EMBL" id="GGI77415.1"/>
    </source>
</evidence>
<dbReference type="Pfam" id="PF02801">
    <property type="entry name" value="Ketoacyl-synt_C"/>
    <property type="match status" value="1"/>
</dbReference>
<dbReference type="NCBIfam" id="TIGR03150">
    <property type="entry name" value="fabF"/>
    <property type="match status" value="1"/>
</dbReference>
<dbReference type="PROSITE" id="PS00606">
    <property type="entry name" value="KS3_1"/>
    <property type="match status" value="1"/>
</dbReference>
<keyword evidence="5 11" id="KW-0444">Lipid biosynthesis</keyword>
<dbReference type="Gene3D" id="3.40.47.10">
    <property type="match status" value="1"/>
</dbReference>
<dbReference type="EC" id="2.3.1.179" evidence="3 11"/>
<keyword evidence="16" id="KW-1185">Reference proteome</keyword>
<evidence type="ECO:0000256" key="12">
    <source>
        <dbReference type="PIRSR" id="PIRSR000447-1"/>
    </source>
</evidence>
<dbReference type="InterPro" id="IPR016039">
    <property type="entry name" value="Thiolase-like"/>
</dbReference>
<dbReference type="GO" id="GO:0005829">
    <property type="term" value="C:cytosol"/>
    <property type="evidence" value="ECO:0007669"/>
    <property type="project" value="TreeGrafter"/>
</dbReference>
<dbReference type="GO" id="GO:0004315">
    <property type="term" value="F:3-oxoacyl-[acyl-carrier-protein] synthase activity"/>
    <property type="evidence" value="ECO:0007669"/>
    <property type="project" value="UniProtKB-UniRule"/>
</dbReference>
<evidence type="ECO:0000256" key="8">
    <source>
        <dbReference type="ARBA" id="ARBA00023098"/>
    </source>
</evidence>